<dbReference type="OrthoDB" id="264572at2"/>
<dbReference type="SUPFAM" id="SSF53474">
    <property type="entry name" value="alpha/beta-Hydrolases"/>
    <property type="match status" value="1"/>
</dbReference>
<evidence type="ECO:0000313" key="2">
    <source>
        <dbReference type="EMBL" id="PWG64962.1"/>
    </source>
</evidence>
<dbReference type="InterPro" id="IPR000073">
    <property type="entry name" value="AB_hydrolase_1"/>
</dbReference>
<gene>
    <name evidence="2" type="ORF">DEM34_03985</name>
</gene>
<keyword evidence="2" id="KW-0378">Hydrolase</keyword>
<dbReference type="RefSeq" id="WP_109676487.1">
    <property type="nucleotide sequence ID" value="NZ_CP086615.1"/>
</dbReference>
<dbReference type="InterPro" id="IPR029058">
    <property type="entry name" value="AB_hydrolase_fold"/>
</dbReference>
<dbReference type="Gene3D" id="3.40.50.1820">
    <property type="entry name" value="alpha/beta hydrolase"/>
    <property type="match status" value="1"/>
</dbReference>
<keyword evidence="3" id="KW-1185">Reference proteome</keyword>
<protein>
    <submittedName>
        <fullName evidence="2">Alpha/beta hydrolase</fullName>
    </submittedName>
</protein>
<comment type="caution">
    <text evidence="2">The sequence shown here is derived from an EMBL/GenBank/DDBJ whole genome shotgun (WGS) entry which is preliminary data.</text>
</comment>
<dbReference type="EMBL" id="QFFI01000004">
    <property type="protein sequence ID" value="PWG64962.1"/>
    <property type="molecule type" value="Genomic_DNA"/>
</dbReference>
<dbReference type="Pfam" id="PF12697">
    <property type="entry name" value="Abhydrolase_6"/>
    <property type="match status" value="1"/>
</dbReference>
<dbReference type="Proteomes" id="UP000245474">
    <property type="component" value="Unassembled WGS sequence"/>
</dbReference>
<proteinExistence type="predicted"/>
<evidence type="ECO:0000259" key="1">
    <source>
        <dbReference type="Pfam" id="PF12697"/>
    </source>
</evidence>
<feature type="domain" description="AB hydrolase-1" evidence="1">
    <location>
        <begin position="7"/>
        <end position="141"/>
    </location>
</feature>
<name>A0A2U2N785_9GAMM</name>
<organism evidence="2 3">
    <name type="scientific">Sediminicurvatus halobius</name>
    <dbReference type="NCBI Taxonomy" id="2182432"/>
    <lineage>
        <taxon>Bacteria</taxon>
        <taxon>Pseudomonadati</taxon>
        <taxon>Pseudomonadota</taxon>
        <taxon>Gammaproteobacteria</taxon>
        <taxon>Chromatiales</taxon>
        <taxon>Ectothiorhodospiraceae</taxon>
        <taxon>Sediminicurvatus</taxon>
    </lineage>
</organism>
<sequence>MVATVCFAHGMESGPWGRKITALAAVARARGWAVESPDFRFSRDPQARIAHLLQLGLPVGRELVLVGSSMGGYVCAMACERLQPGGLLLMAPAVYLPGYPGEPRLTAGHCAIVHGWRDELIPPGHAWRLAEAHRAELHLLDDDHGLAASLPVLETVLARLLAACEDRPES</sequence>
<dbReference type="GO" id="GO:0016787">
    <property type="term" value="F:hydrolase activity"/>
    <property type="evidence" value="ECO:0007669"/>
    <property type="project" value="UniProtKB-KW"/>
</dbReference>
<dbReference type="AlphaFoldDB" id="A0A2U2N785"/>
<evidence type="ECO:0000313" key="3">
    <source>
        <dbReference type="Proteomes" id="UP000245474"/>
    </source>
</evidence>
<accession>A0A2U2N785</accession>
<reference evidence="2 3" key="1">
    <citation type="submission" date="2018-05" db="EMBL/GenBank/DDBJ databases">
        <title>Spiribacter halobius sp. nov., a moderately halophilic bacterium isolated from marine solar saltern.</title>
        <authorList>
            <person name="Zheng W.-S."/>
            <person name="Lu D.-C."/>
            <person name="Du Z.-J."/>
        </authorList>
    </citation>
    <scope>NUCLEOTIDE SEQUENCE [LARGE SCALE GENOMIC DNA]</scope>
    <source>
        <strain evidence="2 3">E85</strain>
    </source>
</reference>